<dbReference type="GO" id="GO:0005524">
    <property type="term" value="F:ATP binding"/>
    <property type="evidence" value="ECO:0007669"/>
    <property type="project" value="UniProtKB-UniRule"/>
</dbReference>
<protein>
    <submittedName>
        <fullName evidence="9">SH2 domain-containing protein</fullName>
    </submittedName>
</protein>
<proteinExistence type="predicted"/>
<dbReference type="OrthoDB" id="5842315at2759"/>
<dbReference type="STRING" id="103827.A0A0N5D843"/>
<dbReference type="OMA" id="CECAPSE"/>
<reference evidence="9" key="1">
    <citation type="submission" date="2017-02" db="UniProtKB">
        <authorList>
            <consortium name="WormBaseParasite"/>
        </authorList>
    </citation>
    <scope>IDENTIFICATION</scope>
</reference>
<dbReference type="Gene3D" id="3.30.505.10">
    <property type="entry name" value="SH2 domain"/>
    <property type="match status" value="1"/>
</dbReference>
<evidence type="ECO:0000313" key="9">
    <source>
        <dbReference type="WBParaSite" id="TCLT_0000926401-mRNA-1"/>
    </source>
</evidence>
<dbReference type="PROSITE" id="PS00107">
    <property type="entry name" value="PROTEIN_KINASE_ATP"/>
    <property type="match status" value="1"/>
</dbReference>
<evidence type="ECO:0000259" key="6">
    <source>
        <dbReference type="PROSITE" id="PS50001"/>
    </source>
</evidence>
<feature type="domain" description="SH2" evidence="6">
    <location>
        <begin position="93"/>
        <end position="191"/>
    </location>
</feature>
<dbReference type="WBParaSite" id="TCLT_0000926401-mRNA-1">
    <property type="protein sequence ID" value="TCLT_0000926401-mRNA-1"/>
    <property type="gene ID" value="TCLT_0000926401"/>
</dbReference>
<accession>A0A0N5D843</accession>
<dbReference type="PROSITE" id="PS50001">
    <property type="entry name" value="SH2"/>
    <property type="match status" value="1"/>
</dbReference>
<reference evidence="7 8" key="2">
    <citation type="submission" date="2018-11" db="EMBL/GenBank/DDBJ databases">
        <authorList>
            <consortium name="Pathogen Informatics"/>
        </authorList>
    </citation>
    <scope>NUCLEOTIDE SEQUENCE [LARGE SCALE GENOMIC DNA]</scope>
</reference>
<name>A0A0N5D843_THECL</name>
<dbReference type="AlphaFoldDB" id="A0A0N5D843"/>
<dbReference type="EMBL" id="UYYF01004760">
    <property type="protein sequence ID" value="VDN06871.1"/>
    <property type="molecule type" value="Genomic_DNA"/>
</dbReference>
<evidence type="ECO:0000313" key="8">
    <source>
        <dbReference type="Proteomes" id="UP000276776"/>
    </source>
</evidence>
<dbReference type="InterPro" id="IPR000980">
    <property type="entry name" value="SH2"/>
</dbReference>
<evidence type="ECO:0000256" key="3">
    <source>
        <dbReference type="PROSITE-ProRule" id="PRU00191"/>
    </source>
</evidence>
<feature type="compositionally biased region" description="Basic and acidic residues" evidence="5">
    <location>
        <begin position="1"/>
        <end position="27"/>
    </location>
</feature>
<evidence type="ECO:0000256" key="2">
    <source>
        <dbReference type="ARBA" id="ARBA00022840"/>
    </source>
</evidence>
<organism evidence="9">
    <name type="scientific">Thelazia callipaeda</name>
    <name type="common">Oriental eyeworm</name>
    <name type="synonym">Parasitic nematode</name>
    <dbReference type="NCBI Taxonomy" id="103827"/>
    <lineage>
        <taxon>Eukaryota</taxon>
        <taxon>Metazoa</taxon>
        <taxon>Ecdysozoa</taxon>
        <taxon>Nematoda</taxon>
        <taxon>Chromadorea</taxon>
        <taxon>Rhabditida</taxon>
        <taxon>Spirurina</taxon>
        <taxon>Spiruromorpha</taxon>
        <taxon>Thelazioidea</taxon>
        <taxon>Thelaziidae</taxon>
        <taxon>Thelazia</taxon>
    </lineage>
</organism>
<keyword evidence="8" id="KW-1185">Reference proteome</keyword>
<keyword evidence="2 4" id="KW-0067">ATP-binding</keyword>
<dbReference type="SUPFAM" id="SSF55550">
    <property type="entry name" value="SH2 domain"/>
    <property type="match status" value="1"/>
</dbReference>
<sequence>MKEDEKKCRENKENTEKDGEKGEEESLHNSPHNSQEQEEEQEEDKVMAKNETENLREHVKRDKDNMSRESIRMEGSAGKDIEELPEEVDTLPFYHGFITPEDLCFIFSEVGDFIIRLMQSSKTKKFAIVLSVETKHKPLKIKHIRLHHVRSKDNKIQWYASEKYKYGSIKELTSDYIKQKRPIHPDIPESVLIRGIRLKNWEIRHSDVKFGKLLGQGQFASVYQGEINSKSGKKEIAIKKVAYMILHLFSH</sequence>
<dbReference type="Proteomes" id="UP000276776">
    <property type="component" value="Unassembled WGS sequence"/>
</dbReference>
<evidence type="ECO:0000256" key="4">
    <source>
        <dbReference type="PROSITE-ProRule" id="PRU10141"/>
    </source>
</evidence>
<keyword evidence="3" id="KW-0727">SH2 domain</keyword>
<keyword evidence="1 4" id="KW-0547">Nucleotide-binding</keyword>
<evidence type="ECO:0000313" key="7">
    <source>
        <dbReference type="EMBL" id="VDN06871.1"/>
    </source>
</evidence>
<dbReference type="SUPFAM" id="SSF56112">
    <property type="entry name" value="Protein kinase-like (PK-like)"/>
    <property type="match status" value="1"/>
</dbReference>
<dbReference type="InterPro" id="IPR011009">
    <property type="entry name" value="Kinase-like_dom_sf"/>
</dbReference>
<feature type="binding site" evidence="4">
    <location>
        <position position="240"/>
    </location>
    <ligand>
        <name>ATP</name>
        <dbReference type="ChEBI" id="CHEBI:30616"/>
    </ligand>
</feature>
<feature type="region of interest" description="Disordered" evidence="5">
    <location>
        <begin position="1"/>
        <end position="77"/>
    </location>
</feature>
<feature type="compositionally biased region" description="Basic and acidic residues" evidence="5">
    <location>
        <begin position="44"/>
        <end position="77"/>
    </location>
</feature>
<evidence type="ECO:0000256" key="1">
    <source>
        <dbReference type="ARBA" id="ARBA00022741"/>
    </source>
</evidence>
<dbReference type="Gene3D" id="3.30.200.20">
    <property type="entry name" value="Phosphorylase Kinase, domain 1"/>
    <property type="match status" value="1"/>
</dbReference>
<dbReference type="PANTHER" id="PTHR24418">
    <property type="entry name" value="TYROSINE-PROTEIN KINASE"/>
    <property type="match status" value="1"/>
</dbReference>
<dbReference type="InterPro" id="IPR050198">
    <property type="entry name" value="Non-receptor_tyrosine_kinases"/>
</dbReference>
<dbReference type="InterPro" id="IPR036860">
    <property type="entry name" value="SH2_dom_sf"/>
</dbReference>
<dbReference type="InterPro" id="IPR017441">
    <property type="entry name" value="Protein_kinase_ATP_BS"/>
</dbReference>
<gene>
    <name evidence="7" type="ORF">TCLT_LOCUS9253</name>
</gene>
<evidence type="ECO:0000256" key="5">
    <source>
        <dbReference type="SAM" id="MobiDB-lite"/>
    </source>
</evidence>